<comment type="similarity">
    <text evidence="2">Belongs to the PBP/GOBP family.</text>
</comment>
<reference evidence="8" key="1">
    <citation type="submission" date="2024-04" db="UniProtKB">
        <authorList>
            <consortium name="EnsemblMetazoa"/>
        </authorList>
    </citation>
    <scope>IDENTIFICATION</scope>
    <source>
        <strain evidence="8">EBRO</strain>
    </source>
</reference>
<evidence type="ECO:0000256" key="6">
    <source>
        <dbReference type="ARBA" id="ARBA00022725"/>
    </source>
</evidence>
<keyword evidence="4" id="KW-0964">Secreted</keyword>
<evidence type="ECO:0000313" key="8">
    <source>
        <dbReference type="EnsemblMetazoa" id="ENSAATROPP008197"/>
    </source>
</evidence>
<sequence>MICLLYCTYDAMGLITANGVVDAGMYLPYLAPLENSLRAVVTSAVINCAKSTDDILRGIQNLEASCSVFPLMFQLCVMEYSLENCPAERFTSSLVCHLVKSGAPRC</sequence>
<dbReference type="Proteomes" id="UP000075880">
    <property type="component" value="Unassembled WGS sequence"/>
</dbReference>
<evidence type="ECO:0000256" key="4">
    <source>
        <dbReference type="ARBA" id="ARBA00022525"/>
    </source>
</evidence>
<dbReference type="GO" id="GO:0005549">
    <property type="term" value="F:odorant binding"/>
    <property type="evidence" value="ECO:0007669"/>
    <property type="project" value="InterPro"/>
</dbReference>
<organism evidence="8 9">
    <name type="scientific">Anopheles atroparvus</name>
    <name type="common">European mosquito</name>
    <dbReference type="NCBI Taxonomy" id="41427"/>
    <lineage>
        <taxon>Eukaryota</taxon>
        <taxon>Metazoa</taxon>
        <taxon>Ecdysozoa</taxon>
        <taxon>Arthropoda</taxon>
        <taxon>Hexapoda</taxon>
        <taxon>Insecta</taxon>
        <taxon>Pterygota</taxon>
        <taxon>Neoptera</taxon>
        <taxon>Endopterygota</taxon>
        <taxon>Diptera</taxon>
        <taxon>Nematocera</taxon>
        <taxon>Culicoidea</taxon>
        <taxon>Culicidae</taxon>
        <taxon>Anophelinae</taxon>
        <taxon>Anopheles</taxon>
    </lineage>
</organism>
<keyword evidence="5" id="KW-0716">Sensory transduction</keyword>
<dbReference type="EnsemblMetazoa" id="ENSAATROPT009072">
    <property type="protein sequence ID" value="ENSAATROPP008197"/>
    <property type="gene ID" value="ENSAATROPG007390"/>
</dbReference>
<dbReference type="GO" id="GO:0007608">
    <property type="term" value="P:sensory perception of smell"/>
    <property type="evidence" value="ECO:0007669"/>
    <property type="project" value="UniProtKB-KW"/>
</dbReference>
<proteinExistence type="inferred from homology"/>
<dbReference type="GO" id="GO:0005576">
    <property type="term" value="C:extracellular region"/>
    <property type="evidence" value="ECO:0007669"/>
    <property type="project" value="UniProtKB-SubCell"/>
</dbReference>
<comment type="subcellular location">
    <subcellularLocation>
        <location evidence="1">Secreted</location>
    </subcellularLocation>
</comment>
<evidence type="ECO:0000313" key="9">
    <source>
        <dbReference type="Proteomes" id="UP000075880"/>
    </source>
</evidence>
<keyword evidence="9" id="KW-1185">Reference proteome</keyword>
<dbReference type="InterPro" id="IPR036728">
    <property type="entry name" value="PBP_GOBP_sf"/>
</dbReference>
<dbReference type="PANTHER" id="PTHR21066:SF3">
    <property type="entry name" value="IP02236P"/>
    <property type="match status" value="1"/>
</dbReference>
<name>A0AAG5DAB2_ANOAO</name>
<keyword evidence="7" id="KW-1015">Disulfide bond</keyword>
<evidence type="ECO:0000256" key="1">
    <source>
        <dbReference type="ARBA" id="ARBA00004613"/>
    </source>
</evidence>
<evidence type="ECO:0000256" key="5">
    <source>
        <dbReference type="ARBA" id="ARBA00022606"/>
    </source>
</evidence>
<dbReference type="AlphaFoldDB" id="A0AAG5DAB2"/>
<evidence type="ECO:0000256" key="7">
    <source>
        <dbReference type="ARBA" id="ARBA00023157"/>
    </source>
</evidence>
<dbReference type="Gene3D" id="1.10.238.270">
    <property type="match status" value="1"/>
</dbReference>
<evidence type="ECO:0000256" key="2">
    <source>
        <dbReference type="ARBA" id="ARBA00008098"/>
    </source>
</evidence>
<dbReference type="SUPFAM" id="SSF47565">
    <property type="entry name" value="Insect pheromone/odorant-binding proteins"/>
    <property type="match status" value="1"/>
</dbReference>
<dbReference type="InterPro" id="IPR052295">
    <property type="entry name" value="Odorant-binding_protein"/>
</dbReference>
<dbReference type="PANTHER" id="PTHR21066">
    <property type="entry name" value="ODORANT-BINDING PROTEIN 59A-RELATED"/>
    <property type="match status" value="1"/>
</dbReference>
<evidence type="ECO:0000256" key="3">
    <source>
        <dbReference type="ARBA" id="ARBA00022448"/>
    </source>
</evidence>
<protein>
    <submittedName>
        <fullName evidence="8">Uncharacterized protein</fullName>
    </submittedName>
</protein>
<keyword evidence="3" id="KW-0813">Transport</keyword>
<accession>A0AAG5DAB2</accession>
<keyword evidence="6" id="KW-0552">Olfaction</keyword>